<dbReference type="PANTHER" id="PTHR43358:SF4">
    <property type="entry name" value="ALPHA_BETA HYDROLASE FOLD-1 DOMAIN-CONTAINING PROTEIN"/>
    <property type="match status" value="1"/>
</dbReference>
<gene>
    <name evidence="3" type="ORF">SAMN05192557_1456</name>
</gene>
<dbReference type="OrthoDB" id="108903at2"/>
<keyword evidence="1" id="KW-1133">Transmembrane helix</keyword>
<dbReference type="RefSeq" id="WP_091475275.1">
    <property type="nucleotide sequence ID" value="NZ_FOIT01000004.1"/>
</dbReference>
<dbReference type="AlphaFoldDB" id="A0A662Z488"/>
<dbReference type="Proteomes" id="UP000243605">
    <property type="component" value="Unassembled WGS sequence"/>
</dbReference>
<evidence type="ECO:0000256" key="1">
    <source>
        <dbReference type="SAM" id="Phobius"/>
    </source>
</evidence>
<reference evidence="3 4" key="1">
    <citation type="submission" date="2016-10" db="EMBL/GenBank/DDBJ databases">
        <authorList>
            <person name="Varghese N."/>
            <person name="Submissions S."/>
        </authorList>
    </citation>
    <scope>NUCLEOTIDE SEQUENCE [LARGE SCALE GENOMIC DNA]</scope>
    <source>
        <strain evidence="3 4">IBRC-M10081</strain>
    </source>
</reference>
<dbReference type="Pfam" id="PF12146">
    <property type="entry name" value="Hydrolase_4"/>
    <property type="match status" value="1"/>
</dbReference>
<evidence type="ECO:0000313" key="4">
    <source>
        <dbReference type="Proteomes" id="UP000243605"/>
    </source>
</evidence>
<keyword evidence="1" id="KW-0472">Membrane</keyword>
<dbReference type="InterPro" id="IPR052920">
    <property type="entry name" value="DNA-binding_regulatory"/>
</dbReference>
<protein>
    <recommendedName>
        <fullName evidence="2">Serine aminopeptidase S33 domain-containing protein</fullName>
    </recommendedName>
</protein>
<dbReference type="PANTHER" id="PTHR43358">
    <property type="entry name" value="ALPHA/BETA-HYDROLASE"/>
    <property type="match status" value="1"/>
</dbReference>
<dbReference type="EMBL" id="FOIT01000004">
    <property type="protein sequence ID" value="SEW06792.1"/>
    <property type="molecule type" value="Genomic_DNA"/>
</dbReference>
<keyword evidence="4" id="KW-1185">Reference proteome</keyword>
<dbReference type="InterPro" id="IPR029058">
    <property type="entry name" value="AB_hydrolase_fold"/>
</dbReference>
<evidence type="ECO:0000259" key="2">
    <source>
        <dbReference type="Pfam" id="PF12146"/>
    </source>
</evidence>
<sequence>MVKKLSIIFGIIIVILVVATILVGNYFVNFALVADGEGDNRETNEEFIEEIGVENLEIIERARESQEARAQSWFIETEKEEVSITTEDGYELHGHTYTHDDVDEWVFIVHGYKASEMNSVTSAPYFYDQGYNVLTYDLRAHGESEGEFIGMGYLDAQDLIGWTEYIVDNYDDTSIVYHGTSMGAATVMNAVGDEDLPDEVRGFIIDAGFSTIWGVYESELSHRFGLPTFPVLDMADIMARFRAGYSFKNDGKAIDGVAESEIPMLLIHSETDDFIPVEMAHEIFEAKSDGEKQIEIFENAGHSESKYIDEERYYEVVFEFLENVY</sequence>
<keyword evidence="1" id="KW-0812">Transmembrane</keyword>
<feature type="transmembrane region" description="Helical" evidence="1">
    <location>
        <begin position="7"/>
        <end position="28"/>
    </location>
</feature>
<feature type="domain" description="Serine aminopeptidase S33" evidence="2">
    <location>
        <begin position="102"/>
        <end position="207"/>
    </location>
</feature>
<proteinExistence type="predicted"/>
<evidence type="ECO:0000313" key="3">
    <source>
        <dbReference type="EMBL" id="SEW06792.1"/>
    </source>
</evidence>
<organism evidence="3 4">
    <name type="scientific">Aliicoccus persicus</name>
    <dbReference type="NCBI Taxonomy" id="930138"/>
    <lineage>
        <taxon>Bacteria</taxon>
        <taxon>Bacillati</taxon>
        <taxon>Bacillota</taxon>
        <taxon>Bacilli</taxon>
        <taxon>Bacillales</taxon>
        <taxon>Staphylococcaceae</taxon>
        <taxon>Aliicoccus</taxon>
    </lineage>
</organism>
<name>A0A662Z488_9STAP</name>
<dbReference type="SUPFAM" id="SSF53474">
    <property type="entry name" value="alpha/beta-Hydrolases"/>
    <property type="match status" value="1"/>
</dbReference>
<accession>A0A662Z488</accession>
<dbReference type="Gene3D" id="3.40.50.1820">
    <property type="entry name" value="alpha/beta hydrolase"/>
    <property type="match status" value="1"/>
</dbReference>
<dbReference type="InterPro" id="IPR022742">
    <property type="entry name" value="Hydrolase_4"/>
</dbReference>